<evidence type="ECO:0000256" key="1">
    <source>
        <dbReference type="ARBA" id="ARBA00007734"/>
    </source>
</evidence>
<gene>
    <name evidence="3" type="ORF">J3U88_03630</name>
</gene>
<evidence type="ECO:0000313" key="4">
    <source>
        <dbReference type="Proteomes" id="UP000664417"/>
    </source>
</evidence>
<dbReference type="AlphaFoldDB" id="A0A8J7U0X1"/>
<dbReference type="InterPro" id="IPR008258">
    <property type="entry name" value="Transglycosylase_SLT_dom_1"/>
</dbReference>
<dbReference type="Gene3D" id="1.10.530.10">
    <property type="match status" value="1"/>
</dbReference>
<dbReference type="Proteomes" id="UP000664417">
    <property type="component" value="Unassembled WGS sequence"/>
</dbReference>
<dbReference type="PANTHER" id="PTHR37423:SF2">
    <property type="entry name" value="MEMBRANE-BOUND LYTIC MUREIN TRANSGLYCOSYLASE C"/>
    <property type="match status" value="1"/>
</dbReference>
<sequence length="195" mass="22216">MQTKVQIWLISLFLVVPVFMLREPSFSPRRLISEPVSPPEFTTFAMDRYDDLAFRIAPLLAERRLGQDPQALLDLGQLIVEKSVEIDVPPSLLLAMIDVESTFDPCAISVVGAKGLMQVMPARILGNDHVRSRFAFRGHEFYDPHWNIQFGADYLGYLIDRFGDLDVALTAYNQGPTRVAKKLRRRTFRGSNYAR</sequence>
<dbReference type="SUPFAM" id="SSF53955">
    <property type="entry name" value="Lysozyme-like"/>
    <property type="match status" value="1"/>
</dbReference>
<evidence type="ECO:0000259" key="2">
    <source>
        <dbReference type="Pfam" id="PF01464"/>
    </source>
</evidence>
<dbReference type="CDD" id="cd16896">
    <property type="entry name" value="LT_Slt70-like"/>
    <property type="match status" value="1"/>
</dbReference>
<name>A0A8J7U0X1_9BACT</name>
<protein>
    <submittedName>
        <fullName evidence="3">Lytic transglycosylase domain-containing protein</fullName>
    </submittedName>
</protein>
<keyword evidence="4" id="KW-1185">Reference proteome</keyword>
<evidence type="ECO:0000313" key="3">
    <source>
        <dbReference type="EMBL" id="MBO1317538.1"/>
    </source>
</evidence>
<reference evidence="3" key="1">
    <citation type="submission" date="2021-03" db="EMBL/GenBank/DDBJ databases">
        <authorList>
            <person name="Wang G."/>
        </authorList>
    </citation>
    <scope>NUCLEOTIDE SEQUENCE</scope>
    <source>
        <strain evidence="3">KCTC 12899</strain>
    </source>
</reference>
<dbReference type="EMBL" id="JAFREP010000003">
    <property type="protein sequence ID" value="MBO1317538.1"/>
    <property type="molecule type" value="Genomic_DNA"/>
</dbReference>
<dbReference type="PANTHER" id="PTHR37423">
    <property type="entry name" value="SOLUBLE LYTIC MUREIN TRANSGLYCOSYLASE-RELATED"/>
    <property type="match status" value="1"/>
</dbReference>
<accession>A0A8J7U0X1</accession>
<dbReference type="RefSeq" id="WP_207856811.1">
    <property type="nucleotide sequence ID" value="NZ_JAFREP010000003.1"/>
</dbReference>
<organism evidence="3 4">
    <name type="scientific">Acanthopleuribacter pedis</name>
    <dbReference type="NCBI Taxonomy" id="442870"/>
    <lineage>
        <taxon>Bacteria</taxon>
        <taxon>Pseudomonadati</taxon>
        <taxon>Acidobacteriota</taxon>
        <taxon>Holophagae</taxon>
        <taxon>Acanthopleuribacterales</taxon>
        <taxon>Acanthopleuribacteraceae</taxon>
        <taxon>Acanthopleuribacter</taxon>
    </lineage>
</organism>
<feature type="domain" description="Transglycosylase SLT" evidence="2">
    <location>
        <begin position="80"/>
        <end position="189"/>
    </location>
</feature>
<dbReference type="Pfam" id="PF01464">
    <property type="entry name" value="SLT"/>
    <property type="match status" value="1"/>
</dbReference>
<dbReference type="InterPro" id="IPR023346">
    <property type="entry name" value="Lysozyme-like_dom_sf"/>
</dbReference>
<proteinExistence type="inferred from homology"/>
<comment type="caution">
    <text evidence="3">The sequence shown here is derived from an EMBL/GenBank/DDBJ whole genome shotgun (WGS) entry which is preliminary data.</text>
</comment>
<comment type="similarity">
    <text evidence="1">Belongs to the transglycosylase Slt family.</text>
</comment>